<evidence type="ECO:0000256" key="1">
    <source>
        <dbReference type="ARBA" id="ARBA00023172"/>
    </source>
</evidence>
<proteinExistence type="predicted"/>
<reference evidence="2 3" key="1">
    <citation type="submission" date="2014-02" db="EMBL/GenBank/DDBJ databases">
        <authorList>
            <person name="Sears C."/>
            <person name="Carroll K."/>
            <person name="Sack B.R."/>
            <person name="Qadri F."/>
            <person name="Myers L.L."/>
            <person name="Chung G.-T."/>
            <person name="Escheverria P."/>
            <person name="Fraser C.M."/>
            <person name="Sadzewicz L."/>
            <person name="Shefchek K.A."/>
            <person name="Tallon L."/>
            <person name="Das S.P."/>
            <person name="Daugherty S."/>
            <person name="Mongodin E.F."/>
        </authorList>
    </citation>
    <scope>NUCLEOTIDE SEQUENCE [LARGE SCALE GENOMIC DNA]</scope>
    <source>
        <strain evidence="2 3">3783N1-6</strain>
    </source>
</reference>
<dbReference type="AlphaFoldDB" id="A0AB73AF17"/>
<dbReference type="InterPro" id="IPR011010">
    <property type="entry name" value="DNA_brk_join_enz"/>
</dbReference>
<evidence type="ECO:0000313" key="2">
    <source>
        <dbReference type="EMBL" id="EYB07740.1"/>
    </source>
</evidence>
<dbReference type="SUPFAM" id="SSF56349">
    <property type="entry name" value="DNA breaking-rejoining enzymes"/>
    <property type="match status" value="1"/>
</dbReference>
<name>A0AB73AF17_BACFG</name>
<dbReference type="GO" id="GO:0006310">
    <property type="term" value="P:DNA recombination"/>
    <property type="evidence" value="ECO:0007669"/>
    <property type="project" value="UniProtKB-KW"/>
</dbReference>
<dbReference type="InterPro" id="IPR013762">
    <property type="entry name" value="Integrase-like_cat_sf"/>
</dbReference>
<organism evidence="2 3">
    <name type="scientific">Bacteroides fragilis str. 3783N1-6</name>
    <dbReference type="NCBI Taxonomy" id="1339310"/>
    <lineage>
        <taxon>Bacteria</taxon>
        <taxon>Pseudomonadati</taxon>
        <taxon>Bacteroidota</taxon>
        <taxon>Bacteroidia</taxon>
        <taxon>Bacteroidales</taxon>
        <taxon>Bacteroidaceae</taxon>
        <taxon>Bacteroides</taxon>
    </lineage>
</organism>
<dbReference type="EMBL" id="JGEU01000053">
    <property type="protein sequence ID" value="EYB07740.1"/>
    <property type="molecule type" value="Genomic_DNA"/>
</dbReference>
<dbReference type="GO" id="GO:0003677">
    <property type="term" value="F:DNA binding"/>
    <property type="evidence" value="ECO:0007669"/>
    <property type="project" value="InterPro"/>
</dbReference>
<accession>A0AB73AF17</accession>
<protein>
    <submittedName>
        <fullName evidence="2">Phage integrase family protein</fullName>
    </submittedName>
</protein>
<dbReference type="Gene3D" id="1.10.443.10">
    <property type="entry name" value="Intergrase catalytic core"/>
    <property type="match status" value="1"/>
</dbReference>
<evidence type="ECO:0000313" key="3">
    <source>
        <dbReference type="Proteomes" id="UP000021175"/>
    </source>
</evidence>
<sequence length="45" mass="4848">MNILNNGANIKTVAGLLGHSGLKHTKKYTRAVDKLKEEAIIVCPS</sequence>
<keyword evidence="1" id="KW-0233">DNA recombination</keyword>
<gene>
    <name evidence="2" type="ORF">M119_4325</name>
</gene>
<dbReference type="GO" id="GO:0015074">
    <property type="term" value="P:DNA integration"/>
    <property type="evidence" value="ECO:0007669"/>
    <property type="project" value="InterPro"/>
</dbReference>
<comment type="caution">
    <text evidence="2">The sequence shown here is derived from an EMBL/GenBank/DDBJ whole genome shotgun (WGS) entry which is preliminary data.</text>
</comment>
<dbReference type="Proteomes" id="UP000021175">
    <property type="component" value="Unassembled WGS sequence"/>
</dbReference>